<gene>
    <name evidence="1" type="ORF">HPB51_002978</name>
</gene>
<dbReference type="AlphaFoldDB" id="A0A9J6EFN0"/>
<proteinExistence type="predicted"/>
<dbReference type="EMBL" id="JABSTU010000004">
    <property type="protein sequence ID" value="KAH8032824.1"/>
    <property type="molecule type" value="Genomic_DNA"/>
</dbReference>
<sequence>MSRFSSCVPQSMATWRKHHDAHSAAARQSSATEVSVRTDFRAARRSRARERPSLSAAVCTCYSRVARSTHVRCAHSNSRAASLGLGHTAGRTRIGLTEWPAESVNTWPQLSGSVYLFMALRETLRGHESNGEDLACLKASEVKKNKKARFDALPTFIIRLSVRAKSAPSGIPWDCVDSMEARISNRNPDRAHIPENIARPPSMTKSTTGIPVGYCANDKEADPLLYATLFPFYGALTAPSRLRLTSLPQAPSHRPRLG</sequence>
<protein>
    <submittedName>
        <fullName evidence="1">Uncharacterized protein</fullName>
    </submittedName>
</protein>
<accession>A0A9J6EFN0</accession>
<dbReference type="Proteomes" id="UP000821866">
    <property type="component" value="Chromosome 2"/>
</dbReference>
<reference evidence="1" key="2">
    <citation type="submission" date="2021-09" db="EMBL/GenBank/DDBJ databases">
        <authorList>
            <person name="Jia N."/>
            <person name="Wang J."/>
            <person name="Shi W."/>
            <person name="Du L."/>
            <person name="Sun Y."/>
            <person name="Zhan W."/>
            <person name="Jiang J."/>
            <person name="Wang Q."/>
            <person name="Zhang B."/>
            <person name="Ji P."/>
            <person name="Sakyi L.B."/>
            <person name="Cui X."/>
            <person name="Yuan T."/>
            <person name="Jiang B."/>
            <person name="Yang W."/>
            <person name="Lam T.T.-Y."/>
            <person name="Chang Q."/>
            <person name="Ding S."/>
            <person name="Wang X."/>
            <person name="Zhu J."/>
            <person name="Ruan X."/>
            <person name="Zhao L."/>
            <person name="Wei J."/>
            <person name="Que T."/>
            <person name="Du C."/>
            <person name="Cheng J."/>
            <person name="Dai P."/>
            <person name="Han X."/>
            <person name="Huang E."/>
            <person name="Gao Y."/>
            <person name="Liu J."/>
            <person name="Shao H."/>
            <person name="Ye R."/>
            <person name="Li L."/>
            <person name="Wei W."/>
            <person name="Wang X."/>
            <person name="Wang C."/>
            <person name="Huo Q."/>
            <person name="Li W."/>
            <person name="Guo W."/>
            <person name="Chen H."/>
            <person name="Chen S."/>
            <person name="Zhou L."/>
            <person name="Zhou L."/>
            <person name="Ni X."/>
            <person name="Tian J."/>
            <person name="Zhou Y."/>
            <person name="Sheng Y."/>
            <person name="Liu T."/>
            <person name="Pan Y."/>
            <person name="Xia L."/>
            <person name="Li J."/>
            <person name="Zhao F."/>
            <person name="Cao W."/>
        </authorList>
    </citation>
    <scope>NUCLEOTIDE SEQUENCE</scope>
    <source>
        <strain evidence="1">Rmic-2018</strain>
        <tissue evidence="1">Larvae</tissue>
    </source>
</reference>
<evidence type="ECO:0000313" key="2">
    <source>
        <dbReference type="Proteomes" id="UP000821866"/>
    </source>
</evidence>
<evidence type="ECO:0000313" key="1">
    <source>
        <dbReference type="EMBL" id="KAH8032824.1"/>
    </source>
</evidence>
<reference evidence="1" key="1">
    <citation type="journal article" date="2020" name="Cell">
        <title>Large-Scale Comparative Analyses of Tick Genomes Elucidate Their Genetic Diversity and Vector Capacities.</title>
        <authorList>
            <consortium name="Tick Genome and Microbiome Consortium (TIGMIC)"/>
            <person name="Jia N."/>
            <person name="Wang J."/>
            <person name="Shi W."/>
            <person name="Du L."/>
            <person name="Sun Y."/>
            <person name="Zhan W."/>
            <person name="Jiang J.F."/>
            <person name="Wang Q."/>
            <person name="Zhang B."/>
            <person name="Ji P."/>
            <person name="Bell-Sakyi L."/>
            <person name="Cui X.M."/>
            <person name="Yuan T.T."/>
            <person name="Jiang B.G."/>
            <person name="Yang W.F."/>
            <person name="Lam T.T."/>
            <person name="Chang Q.C."/>
            <person name="Ding S.J."/>
            <person name="Wang X.J."/>
            <person name="Zhu J.G."/>
            <person name="Ruan X.D."/>
            <person name="Zhao L."/>
            <person name="Wei J.T."/>
            <person name="Ye R.Z."/>
            <person name="Que T.C."/>
            <person name="Du C.H."/>
            <person name="Zhou Y.H."/>
            <person name="Cheng J.X."/>
            <person name="Dai P.F."/>
            <person name="Guo W.B."/>
            <person name="Han X.H."/>
            <person name="Huang E.J."/>
            <person name="Li L.F."/>
            <person name="Wei W."/>
            <person name="Gao Y.C."/>
            <person name="Liu J.Z."/>
            <person name="Shao H.Z."/>
            <person name="Wang X."/>
            <person name="Wang C.C."/>
            <person name="Yang T.C."/>
            <person name="Huo Q.B."/>
            <person name="Li W."/>
            <person name="Chen H.Y."/>
            <person name="Chen S.E."/>
            <person name="Zhou L.G."/>
            <person name="Ni X.B."/>
            <person name="Tian J.H."/>
            <person name="Sheng Y."/>
            <person name="Liu T."/>
            <person name="Pan Y.S."/>
            <person name="Xia L.Y."/>
            <person name="Li J."/>
            <person name="Zhao F."/>
            <person name="Cao W.C."/>
        </authorList>
    </citation>
    <scope>NUCLEOTIDE SEQUENCE</scope>
    <source>
        <strain evidence="1">Rmic-2018</strain>
    </source>
</reference>
<keyword evidence="2" id="KW-1185">Reference proteome</keyword>
<organism evidence="1 2">
    <name type="scientific">Rhipicephalus microplus</name>
    <name type="common">Cattle tick</name>
    <name type="synonym">Boophilus microplus</name>
    <dbReference type="NCBI Taxonomy" id="6941"/>
    <lineage>
        <taxon>Eukaryota</taxon>
        <taxon>Metazoa</taxon>
        <taxon>Ecdysozoa</taxon>
        <taxon>Arthropoda</taxon>
        <taxon>Chelicerata</taxon>
        <taxon>Arachnida</taxon>
        <taxon>Acari</taxon>
        <taxon>Parasitiformes</taxon>
        <taxon>Ixodida</taxon>
        <taxon>Ixodoidea</taxon>
        <taxon>Ixodidae</taxon>
        <taxon>Rhipicephalinae</taxon>
        <taxon>Rhipicephalus</taxon>
        <taxon>Boophilus</taxon>
    </lineage>
</organism>
<comment type="caution">
    <text evidence="1">The sequence shown here is derived from an EMBL/GenBank/DDBJ whole genome shotgun (WGS) entry which is preliminary data.</text>
</comment>
<name>A0A9J6EFN0_RHIMP</name>